<dbReference type="RefSeq" id="WP_072901104.1">
    <property type="nucleotide sequence ID" value="NZ_FRAD01000003.1"/>
</dbReference>
<keyword evidence="2" id="KW-0436">Ligase</keyword>
<keyword evidence="3" id="KW-0808">Transferase</keyword>
<evidence type="ECO:0000313" key="4">
    <source>
        <dbReference type="Proteomes" id="UP000183952"/>
    </source>
</evidence>
<comment type="catalytic activity">
    <reaction evidence="2">
        <text>cytidine(34) in elongator tRNA(Met) + acetate + ATP = N(4)-acetylcytidine(34) in elongator tRNA(Met) + AMP + diphosphate</text>
        <dbReference type="Rhea" id="RHEA:58144"/>
        <dbReference type="Rhea" id="RHEA-COMP:10693"/>
        <dbReference type="Rhea" id="RHEA-COMP:10694"/>
        <dbReference type="ChEBI" id="CHEBI:30089"/>
        <dbReference type="ChEBI" id="CHEBI:30616"/>
        <dbReference type="ChEBI" id="CHEBI:33019"/>
        <dbReference type="ChEBI" id="CHEBI:74900"/>
        <dbReference type="ChEBI" id="CHEBI:82748"/>
        <dbReference type="ChEBI" id="CHEBI:456215"/>
    </reaction>
</comment>
<dbReference type="AlphaFoldDB" id="A0A1M6J979"/>
<dbReference type="PANTHER" id="PTHR37825:SF1">
    <property type="entry name" value="TRNA(MET) CYTIDINE ACETATE LIGASE"/>
    <property type="match status" value="1"/>
</dbReference>
<gene>
    <name evidence="2" type="primary">tmcAL</name>
    <name evidence="3" type="ORF">SAMN02745248_00095</name>
</gene>
<keyword evidence="1 2" id="KW-0819">tRNA processing</keyword>
<accession>A0A1M6J979</accession>
<organism evidence="3 4">
    <name type="scientific">Hathewaya proteolytica DSM 3090</name>
    <dbReference type="NCBI Taxonomy" id="1121331"/>
    <lineage>
        <taxon>Bacteria</taxon>
        <taxon>Bacillati</taxon>
        <taxon>Bacillota</taxon>
        <taxon>Clostridia</taxon>
        <taxon>Eubacteriales</taxon>
        <taxon>Clostridiaceae</taxon>
        <taxon>Hathewaya</taxon>
    </lineage>
</organism>
<dbReference type="Gene3D" id="3.40.50.620">
    <property type="entry name" value="HUPs"/>
    <property type="match status" value="1"/>
</dbReference>
<dbReference type="GO" id="GO:0005737">
    <property type="term" value="C:cytoplasm"/>
    <property type="evidence" value="ECO:0007669"/>
    <property type="project" value="UniProtKB-SubCell"/>
</dbReference>
<dbReference type="OrthoDB" id="9769796at2"/>
<dbReference type="GO" id="GO:0006400">
    <property type="term" value="P:tRNA modification"/>
    <property type="evidence" value="ECO:0007669"/>
    <property type="project" value="UniProtKB-UniRule"/>
</dbReference>
<feature type="binding site" evidence="2">
    <location>
        <position position="102"/>
    </location>
    <ligand>
        <name>ATP</name>
        <dbReference type="ChEBI" id="CHEBI:30616"/>
    </ligand>
</feature>
<dbReference type="STRING" id="1121331.SAMN02745248_00095"/>
<name>A0A1M6J979_9CLOT</name>
<feature type="binding site" evidence="2">
    <location>
        <position position="196"/>
    </location>
    <ligand>
        <name>ATP</name>
        <dbReference type="ChEBI" id="CHEBI:30616"/>
    </ligand>
</feature>
<dbReference type="Pfam" id="PF05636">
    <property type="entry name" value="HIGH_NTase1"/>
    <property type="match status" value="1"/>
</dbReference>
<protein>
    <recommendedName>
        <fullName evidence="2">tRNA(Met) cytidine acetate ligase</fullName>
        <ecNumber evidence="2">6.3.4.-</ecNumber>
    </recommendedName>
</protein>
<keyword evidence="2" id="KW-0963">Cytoplasm</keyword>
<dbReference type="InterPro" id="IPR014729">
    <property type="entry name" value="Rossmann-like_a/b/a_fold"/>
</dbReference>
<sequence length="404" mass="45673">MGIAGIIAEYNPFHLGHKFHLEYTKKTTNSHAIIAVVSGNFVQRGEPSLVNKWHKTMMALNNGIDLVIELPLVYSIASAESFAFGAVSLLDSLGVTDHLCFGCEIDNMPLLWRISMVLVEEPLEYKNSLHSLLKLGISFASAREKALEGYFKLKGEYFNTEELKQILTSSNSILGIEYLKSLIKLKSNIIPHIIKRVGSSYNSSNLSHISSATAIRKALLQDNKDIQNLKEYLPSSTYNLLSSLPKESLIFSHYMLPYLKYKAVHKEIVGIPGASEGLENKIHSNILSCQDYCEIIEKSKSKRYTTTRVQRILCNYFIGSEELANLSYMQKEPCPYARVLGFNAVGRQLLSDIKRKSNIPLITKIPKEQDDFLKLDILGTNSYSILDKNLRYNEDYYRSPLIVE</sequence>
<dbReference type="GO" id="GO:0000049">
    <property type="term" value="F:tRNA binding"/>
    <property type="evidence" value="ECO:0007669"/>
    <property type="project" value="UniProtKB-KW"/>
</dbReference>
<keyword evidence="2" id="KW-0547">Nucleotide-binding</keyword>
<dbReference type="EMBL" id="FRAD01000003">
    <property type="protein sequence ID" value="SHJ43243.1"/>
    <property type="molecule type" value="Genomic_DNA"/>
</dbReference>
<dbReference type="HAMAP" id="MF_01539">
    <property type="entry name" value="TmcAL"/>
    <property type="match status" value="1"/>
</dbReference>
<dbReference type="GO" id="GO:0016740">
    <property type="term" value="F:transferase activity"/>
    <property type="evidence" value="ECO:0007669"/>
    <property type="project" value="UniProtKB-KW"/>
</dbReference>
<feature type="binding site" evidence="2">
    <location>
        <begin position="7"/>
        <end position="20"/>
    </location>
    <ligand>
        <name>ATP</name>
        <dbReference type="ChEBI" id="CHEBI:30616"/>
    </ligand>
</feature>
<comment type="subcellular location">
    <subcellularLocation>
        <location evidence="2">Cytoplasm</location>
    </subcellularLocation>
</comment>
<keyword evidence="4" id="KW-1185">Reference proteome</keyword>
<dbReference type="InterPro" id="IPR008513">
    <property type="entry name" value="tRNA(Met)_cyd_acetate_ligase"/>
</dbReference>
<comment type="caution">
    <text evidence="2">Lacks conserved residue(s) required for the propagation of feature annotation.</text>
</comment>
<dbReference type="Proteomes" id="UP000183952">
    <property type="component" value="Unassembled WGS sequence"/>
</dbReference>
<dbReference type="PANTHER" id="PTHR37825">
    <property type="entry name" value="TRNA(MET) CYTIDINE ACETATE LIGASE"/>
    <property type="match status" value="1"/>
</dbReference>
<evidence type="ECO:0000256" key="2">
    <source>
        <dbReference type="HAMAP-Rule" id="MF_01539"/>
    </source>
</evidence>
<comment type="similarity">
    <text evidence="2">Belongs to the TmcAL family.</text>
</comment>
<dbReference type="EC" id="6.3.4.-" evidence="2"/>
<dbReference type="SUPFAM" id="SSF52374">
    <property type="entry name" value="Nucleotidylyl transferase"/>
    <property type="match status" value="1"/>
</dbReference>
<comment type="function">
    <text evidence="2">Catalyzes the formation of N(4)-acetylcytidine (ac(4)C) at the wobble position of elongator tRNA(Met), using acetate and ATP as substrates. First activates an acetate ion to form acetyladenylate (Ac-AMP) and then transfers the acetyl group to tRNA to form ac(4)C34.</text>
</comment>
<dbReference type="GO" id="GO:0005524">
    <property type="term" value="F:ATP binding"/>
    <property type="evidence" value="ECO:0007669"/>
    <property type="project" value="UniProtKB-KW"/>
</dbReference>
<proteinExistence type="inferred from homology"/>
<evidence type="ECO:0000313" key="3">
    <source>
        <dbReference type="EMBL" id="SHJ43243.1"/>
    </source>
</evidence>
<evidence type="ECO:0000256" key="1">
    <source>
        <dbReference type="ARBA" id="ARBA00022694"/>
    </source>
</evidence>
<keyword evidence="2" id="KW-0067">ATP-binding</keyword>
<reference evidence="3 4" key="1">
    <citation type="submission" date="2016-11" db="EMBL/GenBank/DDBJ databases">
        <authorList>
            <person name="Jaros S."/>
            <person name="Januszkiewicz K."/>
            <person name="Wedrychowicz H."/>
        </authorList>
    </citation>
    <scope>NUCLEOTIDE SEQUENCE [LARGE SCALE GENOMIC DNA]</scope>
    <source>
        <strain evidence="3 4">DSM 3090</strain>
    </source>
</reference>
<dbReference type="NCBIfam" id="NF010191">
    <property type="entry name" value="PRK13670.1"/>
    <property type="match status" value="1"/>
</dbReference>
<feature type="binding site" evidence="2">
    <location>
        <position position="171"/>
    </location>
    <ligand>
        <name>ATP</name>
        <dbReference type="ChEBI" id="CHEBI:30616"/>
    </ligand>
</feature>
<keyword evidence="2" id="KW-0694">RNA-binding</keyword>
<keyword evidence="2" id="KW-0820">tRNA-binding</keyword>
<dbReference type="GO" id="GO:0016879">
    <property type="term" value="F:ligase activity, forming carbon-nitrogen bonds"/>
    <property type="evidence" value="ECO:0007669"/>
    <property type="project" value="UniProtKB-UniRule"/>
</dbReference>